<dbReference type="PANTHER" id="PTHR33064">
    <property type="entry name" value="POL PROTEIN"/>
    <property type="match status" value="1"/>
</dbReference>
<dbReference type="PANTHER" id="PTHR33064:SF36">
    <property type="entry name" value="CCHC-TYPE DOMAIN-CONTAINING PROTEIN"/>
    <property type="match status" value="1"/>
</dbReference>
<organism evidence="1 2">
    <name type="scientific">Mycteria americana</name>
    <name type="common">Wood stork</name>
    <dbReference type="NCBI Taxonomy" id="33587"/>
    <lineage>
        <taxon>Eukaryota</taxon>
        <taxon>Metazoa</taxon>
        <taxon>Chordata</taxon>
        <taxon>Craniata</taxon>
        <taxon>Vertebrata</taxon>
        <taxon>Euteleostomi</taxon>
        <taxon>Archelosauria</taxon>
        <taxon>Archosauria</taxon>
        <taxon>Dinosauria</taxon>
        <taxon>Saurischia</taxon>
        <taxon>Theropoda</taxon>
        <taxon>Coelurosauria</taxon>
        <taxon>Aves</taxon>
        <taxon>Neognathae</taxon>
        <taxon>Neoaves</taxon>
        <taxon>Aequornithes</taxon>
        <taxon>Ciconiiformes</taxon>
        <taxon>Ciconiidae</taxon>
        <taxon>Mycteria</taxon>
    </lineage>
</organism>
<dbReference type="EMBL" id="JAUNZN010000001">
    <property type="protein sequence ID" value="KAK4832117.1"/>
    <property type="molecule type" value="Genomic_DNA"/>
</dbReference>
<keyword evidence="2" id="KW-1185">Reference proteome</keyword>
<dbReference type="Proteomes" id="UP001333110">
    <property type="component" value="Unassembled WGS sequence"/>
</dbReference>
<proteinExistence type="predicted"/>
<evidence type="ECO:0000313" key="2">
    <source>
        <dbReference type="Proteomes" id="UP001333110"/>
    </source>
</evidence>
<accession>A0AAN7PJS8</accession>
<gene>
    <name evidence="1" type="ORF">QYF61_020794</name>
</gene>
<dbReference type="AlphaFoldDB" id="A0AAN7PJS8"/>
<reference evidence="1 2" key="1">
    <citation type="journal article" date="2023" name="J. Hered.">
        <title>Chromosome-level genome of the wood stork (Mycteria americana) provides insight into avian chromosome evolution.</title>
        <authorList>
            <person name="Flamio R. Jr."/>
            <person name="Ramstad K.M."/>
        </authorList>
    </citation>
    <scope>NUCLEOTIDE SEQUENCE [LARGE SCALE GENOMIC DNA]</scope>
    <source>
        <strain evidence="1">JAX WOST 10</strain>
    </source>
</reference>
<evidence type="ECO:0000313" key="1">
    <source>
        <dbReference type="EMBL" id="KAK4832117.1"/>
    </source>
</evidence>
<protein>
    <recommendedName>
        <fullName evidence="3">Reverse transcriptase domain-containing protein</fullName>
    </recommendedName>
</protein>
<dbReference type="SUPFAM" id="SSF56672">
    <property type="entry name" value="DNA/RNA polymerases"/>
    <property type="match status" value="1"/>
</dbReference>
<evidence type="ECO:0008006" key="3">
    <source>
        <dbReference type="Google" id="ProtNLM"/>
    </source>
</evidence>
<dbReference type="Gene3D" id="3.10.10.10">
    <property type="entry name" value="HIV Type 1 Reverse Transcriptase, subunit A, domain 1"/>
    <property type="match status" value="1"/>
</dbReference>
<comment type="caution">
    <text evidence="1">The sequence shown here is derived from an EMBL/GenBank/DDBJ whole genome shotgun (WGS) entry which is preliminary data.</text>
</comment>
<name>A0AAN7PJS8_MYCAM</name>
<dbReference type="InterPro" id="IPR051320">
    <property type="entry name" value="Viral_Replic_Matur_Polypro"/>
</dbReference>
<sequence>MLQNTPRPKEEIPAEVEDAVTPLVWASGIPGWSKAAEPIKVVLKPGSKLVRQKQYPVKWEARKGLEELITKFLDYGLLIECESEYNTPILSVKKQNGKEYRLAQDLRAVNQIVQDIHPVVANPYTLLTSLKEKHKRFTVLDLKDAFFCIPLDKESQAYLPLNGKAPPLDARHNSPGHCYLKGSKIVL</sequence>
<dbReference type="InterPro" id="IPR043502">
    <property type="entry name" value="DNA/RNA_pol_sf"/>
</dbReference>